<evidence type="ECO:0000313" key="1">
    <source>
        <dbReference type="EMBL" id="KAK6777354.1"/>
    </source>
</evidence>
<dbReference type="Proteomes" id="UP001371456">
    <property type="component" value="Unassembled WGS sequence"/>
</dbReference>
<proteinExistence type="predicted"/>
<protein>
    <submittedName>
        <fullName evidence="1">Uncharacterized protein</fullName>
    </submittedName>
</protein>
<reference evidence="1 2" key="1">
    <citation type="submission" date="2024-02" db="EMBL/GenBank/DDBJ databases">
        <title>de novo genome assembly of Solanum bulbocastanum strain 11H21.</title>
        <authorList>
            <person name="Hosaka A.J."/>
        </authorList>
    </citation>
    <scope>NUCLEOTIDE SEQUENCE [LARGE SCALE GENOMIC DNA]</scope>
    <source>
        <tissue evidence="1">Young leaves</tissue>
    </source>
</reference>
<gene>
    <name evidence="1" type="ORF">RDI58_024071</name>
</gene>
<dbReference type="EMBL" id="JBANQN010000010">
    <property type="protein sequence ID" value="KAK6777354.1"/>
    <property type="molecule type" value="Genomic_DNA"/>
</dbReference>
<accession>A0AAN8Y2Y9</accession>
<keyword evidence="2" id="KW-1185">Reference proteome</keyword>
<dbReference type="AlphaFoldDB" id="A0AAN8Y2Y9"/>
<name>A0AAN8Y2Y9_SOLBU</name>
<organism evidence="1 2">
    <name type="scientific">Solanum bulbocastanum</name>
    <name type="common">Wild potato</name>
    <dbReference type="NCBI Taxonomy" id="147425"/>
    <lineage>
        <taxon>Eukaryota</taxon>
        <taxon>Viridiplantae</taxon>
        <taxon>Streptophyta</taxon>
        <taxon>Embryophyta</taxon>
        <taxon>Tracheophyta</taxon>
        <taxon>Spermatophyta</taxon>
        <taxon>Magnoliopsida</taxon>
        <taxon>eudicotyledons</taxon>
        <taxon>Gunneridae</taxon>
        <taxon>Pentapetalae</taxon>
        <taxon>asterids</taxon>
        <taxon>lamiids</taxon>
        <taxon>Solanales</taxon>
        <taxon>Solanaceae</taxon>
        <taxon>Solanoideae</taxon>
        <taxon>Solaneae</taxon>
        <taxon>Solanum</taxon>
    </lineage>
</organism>
<comment type="caution">
    <text evidence="1">The sequence shown here is derived from an EMBL/GenBank/DDBJ whole genome shotgun (WGS) entry which is preliminary data.</text>
</comment>
<sequence length="108" mass="12364">MGTSQTNYPLDNGKYNEDKGLQETFISKRKEDYVVLTEWYVVSLIQKMGPNLIKEQLDLLGHLKNNKESVMKKVHYLHTSKIPEAEPFIDSILGQEATPSPRPCLSKE</sequence>
<evidence type="ECO:0000313" key="2">
    <source>
        <dbReference type="Proteomes" id="UP001371456"/>
    </source>
</evidence>